<dbReference type="EMBL" id="JQGC01000004">
    <property type="protein sequence ID" value="KFL31865.1"/>
    <property type="molecule type" value="Genomic_DNA"/>
</dbReference>
<feature type="transmembrane region" description="Helical" evidence="3">
    <location>
        <begin position="118"/>
        <end position="136"/>
    </location>
</feature>
<gene>
    <name evidence="5" type="ORF">JP75_05505</name>
</gene>
<keyword evidence="3" id="KW-0472">Membrane</keyword>
<dbReference type="InterPro" id="IPR050469">
    <property type="entry name" value="Diguanylate_Cyclase"/>
</dbReference>
<dbReference type="GO" id="GO:1902201">
    <property type="term" value="P:negative regulation of bacterial-type flagellum-dependent cell motility"/>
    <property type="evidence" value="ECO:0007669"/>
    <property type="project" value="TreeGrafter"/>
</dbReference>
<name>A0A087M4R2_9HYPH</name>
<dbReference type="CDD" id="cd01949">
    <property type="entry name" value="GGDEF"/>
    <property type="match status" value="1"/>
</dbReference>
<evidence type="ECO:0000313" key="6">
    <source>
        <dbReference type="Proteomes" id="UP000028981"/>
    </source>
</evidence>
<dbReference type="GO" id="GO:0005886">
    <property type="term" value="C:plasma membrane"/>
    <property type="evidence" value="ECO:0007669"/>
    <property type="project" value="TreeGrafter"/>
</dbReference>
<dbReference type="GO" id="GO:0052621">
    <property type="term" value="F:diguanylate cyclase activity"/>
    <property type="evidence" value="ECO:0007669"/>
    <property type="project" value="UniProtKB-EC"/>
</dbReference>
<keyword evidence="3" id="KW-1133">Transmembrane helix</keyword>
<dbReference type="RefSeq" id="WP_035080344.1">
    <property type="nucleotide sequence ID" value="NZ_JQGC01000004.1"/>
</dbReference>
<reference evidence="5 6" key="1">
    <citation type="submission" date="2014-08" db="EMBL/GenBank/DDBJ databases">
        <authorList>
            <person name="Hassan Y.I."/>
            <person name="Lepp D."/>
            <person name="Zhou T."/>
        </authorList>
    </citation>
    <scope>NUCLEOTIDE SEQUENCE [LARGE SCALE GENOMIC DNA]</scope>
    <source>
        <strain evidence="5 6">IFO13584</strain>
    </source>
</reference>
<feature type="transmembrane region" description="Helical" evidence="3">
    <location>
        <begin position="61"/>
        <end position="81"/>
    </location>
</feature>
<keyword evidence="3" id="KW-0812">Transmembrane</keyword>
<dbReference type="STRING" id="46914.JP75_05505"/>
<accession>A0A087M4R2</accession>
<evidence type="ECO:0000256" key="3">
    <source>
        <dbReference type="SAM" id="Phobius"/>
    </source>
</evidence>
<dbReference type="InterPro" id="IPR029787">
    <property type="entry name" value="Nucleotide_cyclase"/>
</dbReference>
<dbReference type="AlphaFoldDB" id="A0A087M4R2"/>
<feature type="transmembrane region" description="Helical" evidence="3">
    <location>
        <begin position="148"/>
        <end position="172"/>
    </location>
</feature>
<dbReference type="InterPro" id="IPR043128">
    <property type="entry name" value="Rev_trsase/Diguanyl_cyclase"/>
</dbReference>
<dbReference type="SUPFAM" id="SSF55073">
    <property type="entry name" value="Nucleotide cyclase"/>
    <property type="match status" value="1"/>
</dbReference>
<dbReference type="FunFam" id="3.30.70.270:FF:000001">
    <property type="entry name" value="Diguanylate cyclase domain protein"/>
    <property type="match status" value="1"/>
</dbReference>
<evidence type="ECO:0000313" key="5">
    <source>
        <dbReference type="EMBL" id="KFL31865.1"/>
    </source>
</evidence>
<dbReference type="EC" id="2.7.7.65" evidence="1"/>
<dbReference type="Gene3D" id="3.30.70.270">
    <property type="match status" value="1"/>
</dbReference>
<comment type="caution">
    <text evidence="5">The sequence shown here is derived from an EMBL/GenBank/DDBJ whole genome shotgun (WGS) entry which is preliminary data.</text>
</comment>
<dbReference type="GO" id="GO:0043709">
    <property type="term" value="P:cell adhesion involved in single-species biofilm formation"/>
    <property type="evidence" value="ECO:0007669"/>
    <property type="project" value="TreeGrafter"/>
</dbReference>
<feature type="domain" description="GGDEF" evidence="4">
    <location>
        <begin position="246"/>
        <end position="378"/>
    </location>
</feature>
<protein>
    <recommendedName>
        <fullName evidence="1">diguanylate cyclase</fullName>
        <ecNumber evidence="1">2.7.7.65</ecNumber>
    </recommendedName>
</protein>
<feature type="transmembrane region" description="Helical" evidence="3">
    <location>
        <begin position="93"/>
        <end position="112"/>
    </location>
</feature>
<comment type="catalytic activity">
    <reaction evidence="2">
        <text>2 GTP = 3',3'-c-di-GMP + 2 diphosphate</text>
        <dbReference type="Rhea" id="RHEA:24898"/>
        <dbReference type="ChEBI" id="CHEBI:33019"/>
        <dbReference type="ChEBI" id="CHEBI:37565"/>
        <dbReference type="ChEBI" id="CHEBI:58805"/>
        <dbReference type="EC" id="2.7.7.65"/>
    </reaction>
</comment>
<organism evidence="5 6">
    <name type="scientific">Devosia riboflavina</name>
    <dbReference type="NCBI Taxonomy" id="46914"/>
    <lineage>
        <taxon>Bacteria</taxon>
        <taxon>Pseudomonadati</taxon>
        <taxon>Pseudomonadota</taxon>
        <taxon>Alphaproteobacteria</taxon>
        <taxon>Hyphomicrobiales</taxon>
        <taxon>Devosiaceae</taxon>
        <taxon>Devosia</taxon>
    </lineage>
</organism>
<sequence>MVIDNATLLIGIAFSSASLLLALLVGWLNSRNETYLVFGAGGMALVVLALMSMGLRNGAYGLFNQLIPFSLLLAGFSLVYAGARRFRNKHAALWPAALAAIVTIAATATPLVLGLSGLGTLVLNLSSALLMLLCAYEHWRSDDRLRLALTAIATLYTATAVSFVCCAALIAIEGSWDLTAPPDNWAEDFNSIISLVGLTGIGAFTLTLHHARVAAHHHTEANTDPLTGVLNRRALFERFGASKPPLNAAVLMFDLDHFKQVNDRLGHAEGDRVLQRFAGVLDQELRQADIASRIGGEEFCVVLRDADQETAKVIAERIRQAFADLELAIDDNGLIATVSIGLAISTTEEDFSALLNRADAALYQAKNGGRNQVRLAALRLVA</sequence>
<dbReference type="InterPro" id="IPR000160">
    <property type="entry name" value="GGDEF_dom"/>
</dbReference>
<evidence type="ECO:0000256" key="2">
    <source>
        <dbReference type="ARBA" id="ARBA00034247"/>
    </source>
</evidence>
<evidence type="ECO:0000256" key="1">
    <source>
        <dbReference type="ARBA" id="ARBA00012528"/>
    </source>
</evidence>
<feature type="transmembrane region" description="Helical" evidence="3">
    <location>
        <begin position="35"/>
        <end position="55"/>
    </location>
</feature>
<feature type="transmembrane region" description="Helical" evidence="3">
    <location>
        <begin position="192"/>
        <end position="209"/>
    </location>
</feature>
<keyword evidence="6" id="KW-1185">Reference proteome</keyword>
<dbReference type="PROSITE" id="PS50887">
    <property type="entry name" value="GGDEF"/>
    <property type="match status" value="1"/>
</dbReference>
<dbReference type="OrthoDB" id="9812260at2"/>
<proteinExistence type="predicted"/>
<dbReference type="SMART" id="SM00267">
    <property type="entry name" value="GGDEF"/>
    <property type="match status" value="1"/>
</dbReference>
<dbReference type="Proteomes" id="UP000028981">
    <property type="component" value="Unassembled WGS sequence"/>
</dbReference>
<dbReference type="Pfam" id="PF00990">
    <property type="entry name" value="GGDEF"/>
    <property type="match status" value="1"/>
</dbReference>
<evidence type="ECO:0000259" key="4">
    <source>
        <dbReference type="PROSITE" id="PS50887"/>
    </source>
</evidence>
<dbReference type="PANTHER" id="PTHR45138:SF9">
    <property type="entry name" value="DIGUANYLATE CYCLASE DGCM-RELATED"/>
    <property type="match status" value="1"/>
</dbReference>
<dbReference type="PANTHER" id="PTHR45138">
    <property type="entry name" value="REGULATORY COMPONENTS OF SENSORY TRANSDUCTION SYSTEM"/>
    <property type="match status" value="1"/>
</dbReference>
<dbReference type="NCBIfam" id="TIGR00254">
    <property type="entry name" value="GGDEF"/>
    <property type="match status" value="1"/>
</dbReference>
<feature type="transmembrane region" description="Helical" evidence="3">
    <location>
        <begin position="6"/>
        <end position="28"/>
    </location>
</feature>